<dbReference type="Proteomes" id="UP001501353">
    <property type="component" value="Unassembled WGS sequence"/>
</dbReference>
<sequence>MMACRLSVQRQESLLDLVIATPTSAVEHADAHCQKRHIGEVIAYAAQRLTQLFTGHHIILE</sequence>
<organism evidence="1 2">
    <name type="scientific">Actimicrobium antarcticum</name>
    <dbReference type="NCBI Taxonomy" id="1051899"/>
    <lineage>
        <taxon>Bacteria</taxon>
        <taxon>Pseudomonadati</taxon>
        <taxon>Pseudomonadota</taxon>
        <taxon>Betaproteobacteria</taxon>
        <taxon>Burkholderiales</taxon>
        <taxon>Oxalobacteraceae</taxon>
        <taxon>Actimicrobium</taxon>
    </lineage>
</organism>
<accession>A0ABP7TUH8</accession>
<gene>
    <name evidence="1" type="ORF">GCM10022212_32720</name>
</gene>
<name>A0ABP7TUH8_9BURK</name>
<reference evidence="2" key="1">
    <citation type="journal article" date="2019" name="Int. J. Syst. Evol. Microbiol.">
        <title>The Global Catalogue of Microorganisms (GCM) 10K type strain sequencing project: providing services to taxonomists for standard genome sequencing and annotation.</title>
        <authorList>
            <consortium name="The Broad Institute Genomics Platform"/>
            <consortium name="The Broad Institute Genome Sequencing Center for Infectious Disease"/>
            <person name="Wu L."/>
            <person name="Ma J."/>
        </authorList>
    </citation>
    <scope>NUCLEOTIDE SEQUENCE [LARGE SCALE GENOMIC DNA]</scope>
    <source>
        <strain evidence="2">JCM 16673</strain>
    </source>
</reference>
<keyword evidence="2" id="KW-1185">Reference proteome</keyword>
<evidence type="ECO:0000313" key="1">
    <source>
        <dbReference type="EMBL" id="GAA4031489.1"/>
    </source>
</evidence>
<comment type="caution">
    <text evidence="1">The sequence shown here is derived from an EMBL/GenBank/DDBJ whole genome shotgun (WGS) entry which is preliminary data.</text>
</comment>
<proteinExistence type="predicted"/>
<evidence type="ECO:0000313" key="2">
    <source>
        <dbReference type="Proteomes" id="UP001501353"/>
    </source>
</evidence>
<dbReference type="EMBL" id="BAAAZE010000013">
    <property type="protein sequence ID" value="GAA4031489.1"/>
    <property type="molecule type" value="Genomic_DNA"/>
</dbReference>
<protein>
    <submittedName>
        <fullName evidence="1">Uncharacterized protein</fullName>
    </submittedName>
</protein>